<reference evidence="5 6" key="1">
    <citation type="journal article" date="2016" name="Genome Biol. Evol.">
        <title>Gene Family Evolution Reflects Adaptation to Soil Environmental Stressors in the Genome of the Collembolan Orchesella cincta.</title>
        <authorList>
            <person name="Faddeeva-Vakhrusheva A."/>
            <person name="Derks M.F."/>
            <person name="Anvar S.Y."/>
            <person name="Agamennone V."/>
            <person name="Suring W."/>
            <person name="Smit S."/>
            <person name="van Straalen N.M."/>
            <person name="Roelofs D."/>
        </authorList>
    </citation>
    <scope>NUCLEOTIDE SEQUENCE [LARGE SCALE GENOMIC DNA]</scope>
    <source>
        <tissue evidence="5">Mixed pool</tissue>
    </source>
</reference>
<keyword evidence="2" id="KW-0677">Repeat</keyword>
<dbReference type="GO" id="GO:0010992">
    <property type="term" value="P:ubiquitin recycling"/>
    <property type="evidence" value="ECO:0007669"/>
    <property type="project" value="TreeGrafter"/>
</dbReference>
<gene>
    <name evidence="5" type="ORF">Ocin01_06300</name>
</gene>
<comment type="caution">
    <text evidence="5">The sequence shown here is derived from an EMBL/GenBank/DDBJ whole genome shotgun (WGS) entry which is preliminary data.</text>
</comment>
<accession>A0A1D2N589</accession>
<feature type="repeat" description="WD" evidence="3">
    <location>
        <begin position="183"/>
        <end position="224"/>
    </location>
</feature>
<dbReference type="InterPro" id="IPR036047">
    <property type="entry name" value="F-box-like_dom_sf"/>
</dbReference>
<proteinExistence type="predicted"/>
<dbReference type="GO" id="GO:0043161">
    <property type="term" value="P:proteasome-mediated ubiquitin-dependent protein catabolic process"/>
    <property type="evidence" value="ECO:0007669"/>
    <property type="project" value="TreeGrafter"/>
</dbReference>
<dbReference type="InterPro" id="IPR015943">
    <property type="entry name" value="WD40/YVTN_repeat-like_dom_sf"/>
</dbReference>
<dbReference type="GO" id="GO:0005737">
    <property type="term" value="C:cytoplasm"/>
    <property type="evidence" value="ECO:0007669"/>
    <property type="project" value="TreeGrafter"/>
</dbReference>
<feature type="repeat" description="WD" evidence="3">
    <location>
        <begin position="428"/>
        <end position="467"/>
    </location>
</feature>
<dbReference type="SMART" id="SM00320">
    <property type="entry name" value="WD40"/>
    <property type="match status" value="7"/>
</dbReference>
<dbReference type="STRING" id="48709.A0A1D2N589"/>
<evidence type="ECO:0000313" key="6">
    <source>
        <dbReference type="Proteomes" id="UP000094527"/>
    </source>
</evidence>
<dbReference type="PRINTS" id="PR00320">
    <property type="entry name" value="GPROTEINBRPT"/>
</dbReference>
<evidence type="ECO:0000256" key="1">
    <source>
        <dbReference type="ARBA" id="ARBA00022574"/>
    </source>
</evidence>
<dbReference type="SUPFAM" id="SSF50978">
    <property type="entry name" value="WD40 repeat-like"/>
    <property type="match status" value="1"/>
</dbReference>
<dbReference type="SMART" id="SM00256">
    <property type="entry name" value="FBOX"/>
    <property type="match status" value="1"/>
</dbReference>
<evidence type="ECO:0000256" key="3">
    <source>
        <dbReference type="PROSITE-ProRule" id="PRU00221"/>
    </source>
</evidence>
<dbReference type="OMA" id="PANGHCQ"/>
<evidence type="ECO:0000313" key="5">
    <source>
        <dbReference type="EMBL" id="ODN00392.1"/>
    </source>
</evidence>
<dbReference type="GO" id="GO:0005634">
    <property type="term" value="C:nucleus"/>
    <property type="evidence" value="ECO:0007669"/>
    <property type="project" value="TreeGrafter"/>
</dbReference>
<dbReference type="PANTHER" id="PTHR19849:SF1">
    <property type="entry name" value="F-BOX_WD REPEAT-CONTAINING PROTEIN 7"/>
    <property type="match status" value="1"/>
</dbReference>
<dbReference type="PROSITE" id="PS50082">
    <property type="entry name" value="WD_REPEATS_2"/>
    <property type="match status" value="7"/>
</dbReference>
<feature type="repeat" description="WD" evidence="3">
    <location>
        <begin position="385"/>
        <end position="424"/>
    </location>
</feature>
<dbReference type="InterPro" id="IPR036322">
    <property type="entry name" value="WD40_repeat_dom_sf"/>
</dbReference>
<dbReference type="CDD" id="cd22133">
    <property type="entry name" value="F-box_FBXW7"/>
    <property type="match status" value="1"/>
</dbReference>
<dbReference type="Pfam" id="PF12937">
    <property type="entry name" value="F-box-like"/>
    <property type="match status" value="1"/>
</dbReference>
<feature type="repeat" description="WD" evidence="3">
    <location>
        <begin position="305"/>
        <end position="344"/>
    </location>
</feature>
<evidence type="ECO:0000256" key="2">
    <source>
        <dbReference type="ARBA" id="ARBA00022737"/>
    </source>
</evidence>
<feature type="repeat" description="WD" evidence="3">
    <location>
        <begin position="345"/>
        <end position="384"/>
    </location>
</feature>
<feature type="repeat" description="WD" evidence="3">
    <location>
        <begin position="225"/>
        <end position="264"/>
    </location>
</feature>
<dbReference type="InterPro" id="IPR020472">
    <property type="entry name" value="WD40_PAC1"/>
</dbReference>
<protein>
    <submittedName>
        <fullName evidence="5">F-box/WD repeat-containing protein 7</fullName>
    </submittedName>
</protein>
<feature type="repeat" description="WD" evidence="3">
    <location>
        <begin position="265"/>
        <end position="304"/>
    </location>
</feature>
<dbReference type="PROSITE" id="PS00678">
    <property type="entry name" value="WD_REPEATS_1"/>
    <property type="match status" value="5"/>
</dbReference>
<organism evidence="5 6">
    <name type="scientific">Orchesella cincta</name>
    <name type="common">Springtail</name>
    <name type="synonym">Podura cincta</name>
    <dbReference type="NCBI Taxonomy" id="48709"/>
    <lineage>
        <taxon>Eukaryota</taxon>
        <taxon>Metazoa</taxon>
        <taxon>Ecdysozoa</taxon>
        <taxon>Arthropoda</taxon>
        <taxon>Hexapoda</taxon>
        <taxon>Collembola</taxon>
        <taxon>Entomobryomorpha</taxon>
        <taxon>Entomobryoidea</taxon>
        <taxon>Orchesellidae</taxon>
        <taxon>Orchesellinae</taxon>
        <taxon>Orchesella</taxon>
    </lineage>
</organism>
<keyword evidence="6" id="KW-1185">Reference proteome</keyword>
<dbReference type="OrthoDB" id="190105at2759"/>
<dbReference type="InterPro" id="IPR001680">
    <property type="entry name" value="WD40_rpt"/>
</dbReference>
<dbReference type="PROSITE" id="PS50181">
    <property type="entry name" value="FBOX"/>
    <property type="match status" value="1"/>
</dbReference>
<dbReference type="SUPFAM" id="SSF81383">
    <property type="entry name" value="F-box domain"/>
    <property type="match status" value="1"/>
</dbReference>
<dbReference type="Gene3D" id="1.20.1280.50">
    <property type="match status" value="1"/>
</dbReference>
<dbReference type="PANTHER" id="PTHR19849">
    <property type="entry name" value="PHOSPHOLIPASE A-2-ACTIVATING PROTEIN"/>
    <property type="match status" value="1"/>
</dbReference>
<dbReference type="EMBL" id="LJIJ01000210">
    <property type="protein sequence ID" value="ODN00392.1"/>
    <property type="molecule type" value="Genomic_DNA"/>
</dbReference>
<dbReference type="PROSITE" id="PS50294">
    <property type="entry name" value="WD_REPEATS_REGION"/>
    <property type="match status" value="7"/>
</dbReference>
<evidence type="ECO:0000259" key="4">
    <source>
        <dbReference type="PROSITE" id="PS50181"/>
    </source>
</evidence>
<name>A0A1D2N589_ORCCI</name>
<feature type="domain" description="F-box" evidence="4">
    <location>
        <begin position="74"/>
        <end position="120"/>
    </location>
</feature>
<keyword evidence="1 3" id="KW-0853">WD repeat</keyword>
<dbReference type="Proteomes" id="UP000094527">
    <property type="component" value="Unassembled WGS sequence"/>
</dbReference>
<dbReference type="GO" id="GO:0043130">
    <property type="term" value="F:ubiquitin binding"/>
    <property type="evidence" value="ECO:0007669"/>
    <property type="project" value="TreeGrafter"/>
</dbReference>
<sequence length="467" mass="52136">MDTTESSSSLSDGSSILSTIPSTDYPAPRMGEWLQIFSNWSNPERLMAINELVGVCGTSEVRHMMELIEPLFQRDFISLLPKELALYILSFLDPRDLSRAAQTCKYWQIISEDNLLWREKCKEAGIGYFSAMSSRVHKRRSNADLSSDGDTDLSNTNWKTEFVHNQNIEMNWRSKDTRNPSLLRGHDDHVITCIQFSEDRIIVSGSDDNSLKVWCVTTGKCLRTLLGHIGGVWSAQMSGTTIISGSTDRTIRVWNAETGQCLHTLHGHTSTVRCMKLHGNRVVSGSRDATVRVWDVETGECQHVLVGHLSAVRCVQYNGHLVVSGSYDFSVRVWDPESELCLHQLSGHANRIYTLQFDGIHVISGSLDSTIKVWDVKTGTLKHTLTGHSSLTSVMEIRNNLLISGNADSTAKIWDISTGQCIFTLRGLHKHSSSVTSLQIVHNFVITSSDDGTVKLWNIRTGKSLNI</sequence>
<dbReference type="Gene3D" id="2.130.10.10">
    <property type="entry name" value="YVTN repeat-like/Quinoprotein amine dehydrogenase"/>
    <property type="match status" value="1"/>
</dbReference>
<dbReference type="InterPro" id="IPR019775">
    <property type="entry name" value="WD40_repeat_CS"/>
</dbReference>
<dbReference type="InterPro" id="IPR001810">
    <property type="entry name" value="F-box_dom"/>
</dbReference>
<dbReference type="FunFam" id="1.20.1280.50:FF:000133">
    <property type="entry name" value="F-box and WD repeat domain-containing 7"/>
    <property type="match status" value="1"/>
</dbReference>
<dbReference type="AlphaFoldDB" id="A0A1D2N589"/>
<dbReference type="CDD" id="cd00200">
    <property type="entry name" value="WD40"/>
    <property type="match status" value="1"/>
</dbReference>
<dbReference type="Pfam" id="PF00400">
    <property type="entry name" value="WD40"/>
    <property type="match status" value="7"/>
</dbReference>